<proteinExistence type="predicted"/>
<comment type="caution">
    <text evidence="2">The sequence shown here is derived from an EMBL/GenBank/DDBJ whole genome shotgun (WGS) entry which is preliminary data.</text>
</comment>
<name>A0AAD5RL01_9PEZI</name>
<feature type="region of interest" description="Disordered" evidence="1">
    <location>
        <begin position="35"/>
        <end position="73"/>
    </location>
</feature>
<evidence type="ECO:0000313" key="2">
    <source>
        <dbReference type="EMBL" id="KAJ2897042.1"/>
    </source>
</evidence>
<keyword evidence="3" id="KW-1185">Reference proteome</keyword>
<feature type="compositionally biased region" description="Basic and acidic residues" evidence="1">
    <location>
        <begin position="176"/>
        <end position="194"/>
    </location>
</feature>
<dbReference type="AlphaFoldDB" id="A0AAD5RL01"/>
<organism evidence="2 3">
    <name type="scientific">Zalerion maritima</name>
    <dbReference type="NCBI Taxonomy" id="339359"/>
    <lineage>
        <taxon>Eukaryota</taxon>
        <taxon>Fungi</taxon>
        <taxon>Dikarya</taxon>
        <taxon>Ascomycota</taxon>
        <taxon>Pezizomycotina</taxon>
        <taxon>Sordariomycetes</taxon>
        <taxon>Lulworthiomycetidae</taxon>
        <taxon>Lulworthiales</taxon>
        <taxon>Lulworthiaceae</taxon>
        <taxon>Zalerion</taxon>
    </lineage>
</organism>
<evidence type="ECO:0000256" key="1">
    <source>
        <dbReference type="SAM" id="MobiDB-lite"/>
    </source>
</evidence>
<evidence type="ECO:0000313" key="3">
    <source>
        <dbReference type="Proteomes" id="UP001201980"/>
    </source>
</evidence>
<feature type="region of interest" description="Disordered" evidence="1">
    <location>
        <begin position="248"/>
        <end position="304"/>
    </location>
</feature>
<reference evidence="2" key="1">
    <citation type="submission" date="2022-07" db="EMBL/GenBank/DDBJ databases">
        <title>Draft genome sequence of Zalerion maritima ATCC 34329, a (micro)plastics degrading marine fungus.</title>
        <authorList>
            <person name="Paco A."/>
            <person name="Goncalves M.F.M."/>
            <person name="Rocha-Santos T.A.P."/>
            <person name="Alves A."/>
        </authorList>
    </citation>
    <scope>NUCLEOTIDE SEQUENCE</scope>
    <source>
        <strain evidence="2">ATCC 34329</strain>
    </source>
</reference>
<accession>A0AAD5RL01</accession>
<dbReference type="Proteomes" id="UP001201980">
    <property type="component" value="Unassembled WGS sequence"/>
</dbReference>
<feature type="compositionally biased region" description="Polar residues" evidence="1">
    <location>
        <begin position="266"/>
        <end position="280"/>
    </location>
</feature>
<dbReference type="EMBL" id="JAKWBI020000298">
    <property type="protein sequence ID" value="KAJ2897042.1"/>
    <property type="molecule type" value="Genomic_DNA"/>
</dbReference>
<gene>
    <name evidence="2" type="ORF">MKZ38_005031</name>
</gene>
<feature type="compositionally biased region" description="Low complexity" evidence="1">
    <location>
        <begin position="57"/>
        <end position="73"/>
    </location>
</feature>
<sequence length="344" mass="39296">MIRLPDGTDFRENINRAQERLKETQEILSHVQEDIREAEAKPKTVHTRNSDDTYALSSSSNGNGEGNASGQQNMNRAAEFSAPRNTGAMKEERDGRFNAYRVSIRQDARVQDGNIDRSQNPLRECMATRRMGNEMDNPSSAAAHLNCLELSGHQHYGDPIQLHGLGYEDRADTQLRGWQDDRRRGGPRQRRDSGFRGFLRGIGGIMKWRPFKRDKKRQRNLDDWAQLGEVQQDIDNLGHSLEQVRSLRHPAEAIDPRGLMPEPDEGTSSSRNENNDQGPSPRQEYQRVEWTADDLPTGIASMPRRPDDALYKKIRARLHVIQPWMVAPNLKGPNQFQSDKREPE</sequence>
<feature type="region of interest" description="Disordered" evidence="1">
    <location>
        <begin position="176"/>
        <end position="197"/>
    </location>
</feature>
<protein>
    <submittedName>
        <fullName evidence="2">Uncharacterized protein</fullName>
    </submittedName>
</protein>